<organism evidence="2 3">
    <name type="scientific">Gryllotalpicola kribbensis</name>
    <dbReference type="NCBI Taxonomy" id="993084"/>
    <lineage>
        <taxon>Bacteria</taxon>
        <taxon>Bacillati</taxon>
        <taxon>Actinomycetota</taxon>
        <taxon>Actinomycetes</taxon>
        <taxon>Micrococcales</taxon>
        <taxon>Microbacteriaceae</taxon>
        <taxon>Gryllotalpicola</taxon>
    </lineage>
</organism>
<evidence type="ECO:0008006" key="4">
    <source>
        <dbReference type="Google" id="ProtNLM"/>
    </source>
</evidence>
<proteinExistence type="predicted"/>
<evidence type="ECO:0000313" key="3">
    <source>
        <dbReference type="Proteomes" id="UP001500213"/>
    </source>
</evidence>
<accession>A0ABP8AEJ1</accession>
<protein>
    <recommendedName>
        <fullName evidence="4">Multidrug transporter</fullName>
    </recommendedName>
</protein>
<reference evidence="3" key="1">
    <citation type="journal article" date="2019" name="Int. J. Syst. Evol. Microbiol.">
        <title>The Global Catalogue of Microorganisms (GCM) 10K type strain sequencing project: providing services to taxonomists for standard genome sequencing and annotation.</title>
        <authorList>
            <consortium name="The Broad Institute Genomics Platform"/>
            <consortium name="The Broad Institute Genome Sequencing Center for Infectious Disease"/>
            <person name="Wu L."/>
            <person name="Ma J."/>
        </authorList>
    </citation>
    <scope>NUCLEOTIDE SEQUENCE [LARGE SCALE GENOMIC DNA]</scope>
    <source>
        <strain evidence="3">JCM 17593</strain>
    </source>
</reference>
<evidence type="ECO:0000256" key="1">
    <source>
        <dbReference type="SAM" id="MobiDB-lite"/>
    </source>
</evidence>
<dbReference type="EMBL" id="BAABBX010000001">
    <property type="protein sequence ID" value="GAA4182604.1"/>
    <property type="molecule type" value="Genomic_DNA"/>
</dbReference>
<sequence>MSDEENLEHENAEHKNVEHESKLSDLADAGHIFDQTNGVVEGLEGDADTPEQVEKRTGNGSATGVAAAPVPGTQMPGAAIPVRTDRDAENG</sequence>
<feature type="compositionally biased region" description="Basic and acidic residues" evidence="1">
    <location>
        <begin position="8"/>
        <end position="24"/>
    </location>
</feature>
<keyword evidence="3" id="KW-1185">Reference proteome</keyword>
<evidence type="ECO:0000313" key="2">
    <source>
        <dbReference type="EMBL" id="GAA4182604.1"/>
    </source>
</evidence>
<feature type="region of interest" description="Disordered" evidence="1">
    <location>
        <begin position="41"/>
        <end position="91"/>
    </location>
</feature>
<dbReference type="Proteomes" id="UP001500213">
    <property type="component" value="Unassembled WGS sequence"/>
</dbReference>
<comment type="caution">
    <text evidence="2">The sequence shown here is derived from an EMBL/GenBank/DDBJ whole genome shotgun (WGS) entry which is preliminary data.</text>
</comment>
<name>A0ABP8AEJ1_9MICO</name>
<feature type="region of interest" description="Disordered" evidence="1">
    <location>
        <begin position="1"/>
        <end position="24"/>
    </location>
</feature>
<dbReference type="RefSeq" id="WP_344772625.1">
    <property type="nucleotide sequence ID" value="NZ_BAABBX010000001.1"/>
</dbReference>
<gene>
    <name evidence="2" type="ORF">GCM10022288_00740</name>
</gene>